<evidence type="ECO:0000256" key="8">
    <source>
        <dbReference type="ARBA" id="ARBA00022840"/>
    </source>
</evidence>
<dbReference type="GO" id="GO:0004519">
    <property type="term" value="F:endonuclease activity"/>
    <property type="evidence" value="ECO:0007669"/>
    <property type="project" value="UniProtKB-KW"/>
</dbReference>
<keyword evidence="12" id="KW-0239">DNA-directed DNA polymerase</keyword>
<keyword evidence="3" id="KW-0540">Nuclease</keyword>
<reference evidence="15" key="1">
    <citation type="submission" date="2021-01" db="EMBL/GenBank/DDBJ databases">
        <title>Phytophthora aleatoria, a newly-described species from Pinus radiata is distinct from Phytophthora cactorum isolates based on comparative genomics.</title>
        <authorList>
            <person name="Mcdougal R."/>
            <person name="Panda P."/>
            <person name="Williams N."/>
            <person name="Studholme D.J."/>
        </authorList>
    </citation>
    <scope>NUCLEOTIDE SEQUENCE</scope>
    <source>
        <strain evidence="15">NZFS 3830</strain>
    </source>
</reference>
<dbReference type="PANTHER" id="PTHR42648:SF11">
    <property type="entry name" value="TRANSPOSON TY4-P GAG-POL POLYPROTEIN"/>
    <property type="match status" value="1"/>
</dbReference>
<dbReference type="Pfam" id="PF13976">
    <property type="entry name" value="gag_pre-integrs"/>
    <property type="match status" value="1"/>
</dbReference>
<keyword evidence="8" id="KW-0067">ATP-binding</keyword>
<keyword evidence="13" id="KW-0233">DNA recombination</keyword>
<keyword evidence="10" id="KW-0229">DNA integration</keyword>
<dbReference type="VEuPathDB" id="FungiDB:PC110_g22966"/>
<comment type="function">
    <text evidence="1">The aspartyl protease (PR) mediates the proteolytic cleavages of the Gag and Gag-Pol polyproteins after assembly of the VLP.</text>
</comment>
<dbReference type="PROSITE" id="PS50994">
    <property type="entry name" value="INTEGRASE"/>
    <property type="match status" value="1"/>
</dbReference>
<dbReference type="InterPro" id="IPR001584">
    <property type="entry name" value="Integrase_cat-core"/>
</dbReference>
<evidence type="ECO:0000256" key="3">
    <source>
        <dbReference type="ARBA" id="ARBA00022722"/>
    </source>
</evidence>
<evidence type="ECO:0000256" key="6">
    <source>
        <dbReference type="ARBA" id="ARBA00022759"/>
    </source>
</evidence>
<keyword evidence="4" id="KW-0479">Metal-binding</keyword>
<evidence type="ECO:0000256" key="2">
    <source>
        <dbReference type="ARBA" id="ARBA00022670"/>
    </source>
</evidence>
<evidence type="ECO:0000256" key="11">
    <source>
        <dbReference type="ARBA" id="ARBA00022918"/>
    </source>
</evidence>
<dbReference type="Pfam" id="PF22936">
    <property type="entry name" value="Pol_BBD"/>
    <property type="match status" value="1"/>
</dbReference>
<evidence type="ECO:0000259" key="14">
    <source>
        <dbReference type="PROSITE" id="PS50994"/>
    </source>
</evidence>
<dbReference type="Pfam" id="PF25597">
    <property type="entry name" value="SH3_retrovirus"/>
    <property type="match status" value="1"/>
</dbReference>
<keyword evidence="7" id="KW-0378">Hydrolase</keyword>
<dbReference type="OrthoDB" id="113784at2759"/>
<feature type="domain" description="Integrase catalytic" evidence="14">
    <location>
        <begin position="213"/>
        <end position="378"/>
    </location>
</feature>
<evidence type="ECO:0000256" key="9">
    <source>
        <dbReference type="ARBA" id="ARBA00022842"/>
    </source>
</evidence>
<dbReference type="GO" id="GO:0003887">
    <property type="term" value="F:DNA-directed DNA polymerase activity"/>
    <property type="evidence" value="ECO:0007669"/>
    <property type="project" value="UniProtKB-KW"/>
</dbReference>
<keyword evidence="5" id="KW-0547">Nucleotide-binding</keyword>
<dbReference type="GO" id="GO:0003964">
    <property type="term" value="F:RNA-directed DNA polymerase activity"/>
    <property type="evidence" value="ECO:0007669"/>
    <property type="project" value="UniProtKB-KW"/>
</dbReference>
<keyword evidence="12" id="KW-0808">Transferase</keyword>
<evidence type="ECO:0000313" key="16">
    <source>
        <dbReference type="Proteomes" id="UP000688947"/>
    </source>
</evidence>
<dbReference type="GO" id="GO:0046872">
    <property type="term" value="F:metal ion binding"/>
    <property type="evidence" value="ECO:0007669"/>
    <property type="project" value="UniProtKB-KW"/>
</dbReference>
<keyword evidence="6" id="KW-0255">Endonuclease</keyword>
<evidence type="ECO:0000256" key="13">
    <source>
        <dbReference type="ARBA" id="ARBA00023172"/>
    </source>
</evidence>
<dbReference type="GO" id="GO:0015074">
    <property type="term" value="P:DNA integration"/>
    <property type="evidence" value="ECO:0007669"/>
    <property type="project" value="UniProtKB-KW"/>
</dbReference>
<gene>
    <name evidence="15" type="ORF">JG687_00015869</name>
</gene>
<protein>
    <recommendedName>
        <fullName evidence="14">Integrase catalytic domain-containing protein</fullName>
    </recommendedName>
</protein>
<comment type="caution">
    <text evidence="15">The sequence shown here is derived from an EMBL/GenBank/DDBJ whole genome shotgun (WGS) entry which is preliminary data.</text>
</comment>
<dbReference type="InterPro" id="IPR054722">
    <property type="entry name" value="PolX-like_BBD"/>
</dbReference>
<organism evidence="15 16">
    <name type="scientific">Phytophthora cactorum</name>
    <dbReference type="NCBI Taxonomy" id="29920"/>
    <lineage>
        <taxon>Eukaryota</taxon>
        <taxon>Sar</taxon>
        <taxon>Stramenopiles</taxon>
        <taxon>Oomycota</taxon>
        <taxon>Peronosporomycetes</taxon>
        <taxon>Peronosporales</taxon>
        <taxon>Peronosporaceae</taxon>
        <taxon>Phytophthora</taxon>
    </lineage>
</organism>
<dbReference type="GO" id="GO:0008233">
    <property type="term" value="F:peptidase activity"/>
    <property type="evidence" value="ECO:0007669"/>
    <property type="project" value="UniProtKB-KW"/>
</dbReference>
<dbReference type="PANTHER" id="PTHR42648">
    <property type="entry name" value="TRANSPOSASE, PUTATIVE-RELATED"/>
    <property type="match status" value="1"/>
</dbReference>
<dbReference type="GO" id="GO:0005524">
    <property type="term" value="F:ATP binding"/>
    <property type="evidence" value="ECO:0007669"/>
    <property type="project" value="UniProtKB-KW"/>
</dbReference>
<evidence type="ECO:0000256" key="4">
    <source>
        <dbReference type="ARBA" id="ARBA00022723"/>
    </source>
</evidence>
<keyword evidence="11" id="KW-0695">RNA-directed DNA polymerase</keyword>
<dbReference type="Proteomes" id="UP000688947">
    <property type="component" value="Unassembled WGS sequence"/>
</dbReference>
<evidence type="ECO:0000256" key="10">
    <source>
        <dbReference type="ARBA" id="ARBA00022908"/>
    </source>
</evidence>
<keyword evidence="2" id="KW-0645">Protease</keyword>
<dbReference type="InterPro" id="IPR039537">
    <property type="entry name" value="Retrotran_Ty1/copia-like"/>
</dbReference>
<dbReference type="InterPro" id="IPR057670">
    <property type="entry name" value="SH3_retrovirus"/>
</dbReference>
<evidence type="ECO:0000256" key="7">
    <source>
        <dbReference type="ARBA" id="ARBA00022801"/>
    </source>
</evidence>
<evidence type="ECO:0000256" key="1">
    <source>
        <dbReference type="ARBA" id="ARBA00002180"/>
    </source>
</evidence>
<keyword evidence="9" id="KW-0460">Magnesium</keyword>
<sequence length="477" mass="54221">MAFVRWSGSRDESVGHDQTSIGMVMSVDDSTLCDEWMIDIGAGVHVCNDWTAFTSLQEDTMSFVGWQGESSRSKAVGHVNVCTKDAKSGRDVVLELEDTRYASSGIRNLLSLERLEQQGWVPSYSESATSEDRQMRLDHDAKMCVMTVADRQSTVMRWHMKFAHLNGQALKQLVLKDMATGFDSLKASDFDKPLKCISCQMTKQKRRSYGRHEKRSKVCYERLMSDVCYVGLETTGGNRYFQLAQDEALRYKWCYLLRTKDEASVNVMNLILQLEQKHVIKKFSRDQGKEFINKSLTKFLEEHGIQLLMTNTYTPEENCLVEKLNENLLNKVRAIRQATGLPTALWGEILLYVVEVDNMSPTKALTGTTPEMITGQKPDVRNLRVCGCVAFAHVPKEKKSHKLSPKAVPTLFLGYAMNSLGYRLLDLRSGKLIERLDVSFREDVTVESSYLEELLAMQYEGREVQLPPNVPFVPRCT</sequence>
<dbReference type="GO" id="GO:0006508">
    <property type="term" value="P:proteolysis"/>
    <property type="evidence" value="ECO:0007669"/>
    <property type="project" value="UniProtKB-KW"/>
</dbReference>
<name>A0A8T1TUS7_9STRA</name>
<dbReference type="VEuPathDB" id="FungiDB:PC110_g12233"/>
<dbReference type="InterPro" id="IPR025724">
    <property type="entry name" value="GAG-pre-integrase_dom"/>
</dbReference>
<accession>A0A8T1TUS7</accession>
<keyword evidence="12" id="KW-0548">Nucleotidyltransferase</keyword>
<evidence type="ECO:0000256" key="5">
    <source>
        <dbReference type="ARBA" id="ARBA00022741"/>
    </source>
</evidence>
<proteinExistence type="predicted"/>
<dbReference type="AlphaFoldDB" id="A0A8T1TUS7"/>
<dbReference type="GO" id="GO:0006310">
    <property type="term" value="P:DNA recombination"/>
    <property type="evidence" value="ECO:0007669"/>
    <property type="project" value="UniProtKB-KW"/>
</dbReference>
<evidence type="ECO:0000313" key="15">
    <source>
        <dbReference type="EMBL" id="KAG6947801.1"/>
    </source>
</evidence>
<dbReference type="EMBL" id="JAENGZ010001483">
    <property type="protein sequence ID" value="KAG6947801.1"/>
    <property type="molecule type" value="Genomic_DNA"/>
</dbReference>
<evidence type="ECO:0000256" key="12">
    <source>
        <dbReference type="ARBA" id="ARBA00022932"/>
    </source>
</evidence>